<dbReference type="BioCyc" id="MPUL272635:G1GT6-208-MONOMER"/>
<feature type="compositionally biased region" description="Polar residues" evidence="1">
    <location>
        <begin position="261"/>
        <end position="280"/>
    </location>
</feature>
<feature type="signal peptide" evidence="2">
    <location>
        <begin position="1"/>
        <end position="22"/>
    </location>
</feature>
<evidence type="ECO:0000256" key="1">
    <source>
        <dbReference type="SAM" id="MobiDB-lite"/>
    </source>
</evidence>
<feature type="compositionally biased region" description="Basic and acidic residues" evidence="1">
    <location>
        <begin position="131"/>
        <end position="176"/>
    </location>
</feature>
<dbReference type="PROSITE" id="PS51257">
    <property type="entry name" value="PROKAR_LIPOPROTEIN"/>
    <property type="match status" value="1"/>
</dbReference>
<dbReference type="EMBL" id="AL445563">
    <property type="protein sequence ID" value="CAC13379.1"/>
    <property type="molecule type" value="Genomic_DNA"/>
</dbReference>
<feature type="region of interest" description="Disordered" evidence="1">
    <location>
        <begin position="32"/>
        <end position="280"/>
    </location>
</feature>
<protein>
    <submittedName>
        <fullName evidence="3">LIPOPROTEIN</fullName>
    </submittedName>
</protein>
<reference evidence="3 4" key="1">
    <citation type="journal article" date="2001" name="Nucleic Acids Res.">
        <title>The complete genome sequence of the murine respiratory pathogen Mycoplasma pulmonis.</title>
        <authorList>
            <person name="Chambaud I."/>
            <person name="Heilig R."/>
            <person name="Ferris S."/>
            <person name="Barbe V."/>
            <person name="Samson D."/>
            <person name="Galisson F."/>
            <person name="Moszer I."/>
            <person name="Dybvig K."/>
            <person name="Wroblewski H."/>
            <person name="Viari A."/>
            <person name="Rocha E.P.C."/>
            <person name="Blanchard A."/>
        </authorList>
    </citation>
    <scope>NUCLEOTIDE SEQUENCE [LARGE SCALE GENOMIC DNA]</scope>
    <source>
        <strain evidence="3 4">UAB CTIP</strain>
    </source>
</reference>
<dbReference type="KEGG" id="mpu:MYPU_2060"/>
<dbReference type="Proteomes" id="UP000000528">
    <property type="component" value="Chromosome"/>
</dbReference>
<proteinExistence type="predicted"/>
<keyword evidence="3" id="KW-0449">Lipoprotein</keyword>
<feature type="compositionally biased region" description="Basic and acidic residues" evidence="1">
    <location>
        <begin position="240"/>
        <end position="258"/>
    </location>
</feature>
<dbReference type="STRING" id="272635.gene:17576793"/>
<dbReference type="HOGENOM" id="CLU_020409_0_0_14"/>
<keyword evidence="2" id="KW-0732">Signal</keyword>
<evidence type="ECO:0000313" key="4">
    <source>
        <dbReference type="Proteomes" id="UP000000528"/>
    </source>
</evidence>
<evidence type="ECO:0000313" key="3">
    <source>
        <dbReference type="EMBL" id="CAC13379.1"/>
    </source>
</evidence>
<feature type="compositionally biased region" description="Basic and acidic residues" evidence="1">
    <location>
        <begin position="84"/>
        <end position="120"/>
    </location>
</feature>
<keyword evidence="4" id="KW-1185">Reference proteome</keyword>
<dbReference type="AlphaFoldDB" id="Q98R04"/>
<sequence length="773" mass="88499">MKKVKKITFIAIFSTLILSPMALVSCVTTKSNNQIDPSAKQNTKQTSPQSAPKENNTNTNRNSIISPQNPDSSKTPETQVPPTKPEDQNKEPQSPKDPEIKDNGQKNEGSKAPEIKDMSQKDQAPQVPQKQPEDPKKPETQKPPVKSEDQNKEPQDPKAPEKQAETPKDPQVKDMANKNIQGPKVPEKQAQTPKDPEIKNMDQKDQAPQEPQKQPEASKKPETQKPPTNPESSNTQQENKQPEVQKTPEKPKAPKAEEPQNPGNTQNNANDQGQTQEDSNVQKWWQNSGAHEVELTKISSDGQNLNLSFSEELPQGITAKLVFSKTDDKSGQTKEIDFSTTKSKDQKINLGELRSGKYTISHIIFGIALFYPNSNNTFDYTSANEDFLATRDFLRNLDINVKEEKKNIQQISHIGINDFNYSLIEKESNENSKTFEFPQEILDKNKFKQAKVKFTFKSQSEQAYNSKRSVNLDVHIDDKFAFTKTIEWTYLSLESIYNQFEKREQRYNELKDLIIKKYFENRKNTLPIELPNYKKGLGSENKELAKSTKISLKDEIDATFKGYGILKYNNSTFEENHGASLNDKEGSAKLVFEISKGNYKGILIEISINGFATYGDYDKDYESWQRENDFNISVSSQHRGYSANLVFKPYWWQTYYWLASYSDQNPSLTFSFKDQNKDDLIYGFKLLFWKGQYYRSDSYKVEYRKTANGPWESLDISNRKVHEFSDNRFIEEEILIKKDQVQAVRVTFLKDKKAHHTSVAALMPITKKASSNA</sequence>
<evidence type="ECO:0000256" key="2">
    <source>
        <dbReference type="SAM" id="SignalP"/>
    </source>
</evidence>
<feature type="compositionally biased region" description="Polar residues" evidence="1">
    <location>
        <begin position="67"/>
        <end position="81"/>
    </location>
</feature>
<name>Q98R04_MYCPU</name>
<feature type="compositionally biased region" description="Low complexity" evidence="1">
    <location>
        <begin position="55"/>
        <end position="66"/>
    </location>
</feature>
<gene>
    <name evidence="3" type="ordered locus">MYPU_2060</name>
</gene>
<dbReference type="PIR" id="F90537">
    <property type="entry name" value="F90537"/>
</dbReference>
<feature type="compositionally biased region" description="Basic and acidic residues" evidence="1">
    <location>
        <begin position="194"/>
        <end position="207"/>
    </location>
</feature>
<feature type="chain" id="PRO_5004324999" evidence="2">
    <location>
        <begin position="23"/>
        <end position="773"/>
    </location>
</feature>
<accession>Q98R04</accession>
<feature type="compositionally biased region" description="Polar residues" evidence="1">
    <location>
        <begin position="32"/>
        <end position="54"/>
    </location>
</feature>
<dbReference type="RefSeq" id="WP_010925010.1">
    <property type="nucleotide sequence ID" value="NC_002771.1"/>
</dbReference>
<organism evidence="4">
    <name type="scientific">Mycoplasmopsis pulmonis (strain UAB CTIP)</name>
    <name type="common">Mycoplasma pulmonis</name>
    <dbReference type="NCBI Taxonomy" id="272635"/>
    <lineage>
        <taxon>Bacteria</taxon>
        <taxon>Bacillati</taxon>
        <taxon>Mycoplasmatota</taxon>
        <taxon>Mycoplasmoidales</taxon>
        <taxon>Metamycoplasmataceae</taxon>
        <taxon>Mycoplasmopsis</taxon>
    </lineage>
</organism>
<feature type="compositionally biased region" description="Polar residues" evidence="1">
    <location>
        <begin position="230"/>
        <end position="239"/>
    </location>
</feature>